<dbReference type="PANTHER" id="PTHR21021">
    <property type="entry name" value="GAF/PUTATIVE CYTOSKELETAL PROTEIN"/>
    <property type="match status" value="1"/>
</dbReference>
<protein>
    <submittedName>
        <fullName evidence="3">GAF domain protein</fullName>
    </submittedName>
</protein>
<accession>A0A101HEV3</accession>
<reference evidence="4" key="1">
    <citation type="journal article" date="2015" name="MBio">
        <title>Genome-Resolved Metagenomic Analysis Reveals Roles for Candidate Phyla and Other Microbial Community Members in Biogeochemical Transformations in Oil Reservoirs.</title>
        <authorList>
            <person name="Hu P."/>
            <person name="Tom L."/>
            <person name="Singh A."/>
            <person name="Thomas B.C."/>
            <person name="Baker B.J."/>
            <person name="Piceno Y.M."/>
            <person name="Andersen G.L."/>
            <person name="Banfield J.F."/>
        </authorList>
    </citation>
    <scope>NUCLEOTIDE SEQUENCE [LARGE SCALE GENOMIC DNA]</scope>
</reference>
<feature type="domain" description="GAF" evidence="2">
    <location>
        <begin position="69"/>
        <end position="180"/>
    </location>
</feature>
<dbReference type="AlphaFoldDB" id="A0A101HEV3"/>
<evidence type="ECO:0000313" key="3">
    <source>
        <dbReference type="EMBL" id="KUK75546.1"/>
    </source>
</evidence>
<name>A0A101HEV3_9BACT</name>
<dbReference type="GO" id="GO:0005829">
    <property type="term" value="C:cytosol"/>
    <property type="evidence" value="ECO:0007669"/>
    <property type="project" value="TreeGrafter"/>
</dbReference>
<comment type="caution">
    <text evidence="3">The sequence shown here is derived from an EMBL/GenBank/DDBJ whole genome shotgun (WGS) entry which is preliminary data.</text>
</comment>
<dbReference type="EMBL" id="LGGN01000378">
    <property type="protein sequence ID" value="KUK75546.1"/>
    <property type="molecule type" value="Genomic_DNA"/>
</dbReference>
<gene>
    <name evidence="3" type="ORF">XD92_1549</name>
</gene>
<sequence length="183" mass="20173">MNNIRINRAAFTGSAIFHIHSFDHHVAEDLHIPADSTLKEKYEALIPQLESLINGEPDLIANMANMAAALKEAFGFFWVGFYRVEGEQLVLGPFQGPVACTRISYGKGVCGTAWKEKRTLLVPDVDQFPGHIACSSLSRSEIVIPLISEGEVSALLDIDSDQLDTFSAVDAFYLEKITSLLKF</sequence>
<dbReference type="Proteomes" id="UP000053860">
    <property type="component" value="Unassembled WGS sequence"/>
</dbReference>
<dbReference type="FunFam" id="3.30.450.40:FF:000008">
    <property type="entry name" value="GAF domain-containing proteins"/>
    <property type="match status" value="1"/>
</dbReference>
<dbReference type="PANTHER" id="PTHR21021:SF15">
    <property type="entry name" value="FREE METHIONINE-R-SULFOXIDE REDUCTASE"/>
    <property type="match status" value="1"/>
</dbReference>
<evidence type="ECO:0000259" key="2">
    <source>
        <dbReference type="Pfam" id="PF13185"/>
    </source>
</evidence>
<dbReference type="InterPro" id="IPR003018">
    <property type="entry name" value="GAF"/>
</dbReference>
<evidence type="ECO:0000256" key="1">
    <source>
        <dbReference type="ARBA" id="ARBA00038454"/>
    </source>
</evidence>
<dbReference type="Pfam" id="PF13185">
    <property type="entry name" value="GAF_2"/>
    <property type="match status" value="1"/>
</dbReference>
<organism evidence="3 4">
    <name type="scientific">Proteiniphilum acetatigenes</name>
    <dbReference type="NCBI Taxonomy" id="294710"/>
    <lineage>
        <taxon>Bacteria</taxon>
        <taxon>Pseudomonadati</taxon>
        <taxon>Bacteroidota</taxon>
        <taxon>Bacteroidia</taxon>
        <taxon>Bacteroidales</taxon>
        <taxon>Dysgonomonadaceae</taxon>
        <taxon>Proteiniphilum</taxon>
    </lineage>
</organism>
<dbReference type="PATRIC" id="fig|294710.3.peg.224"/>
<evidence type="ECO:0000313" key="4">
    <source>
        <dbReference type="Proteomes" id="UP000053860"/>
    </source>
</evidence>
<dbReference type="Gene3D" id="3.30.450.40">
    <property type="match status" value="1"/>
</dbReference>
<dbReference type="GO" id="GO:0033745">
    <property type="term" value="F:L-methionine-(R)-S-oxide reductase activity"/>
    <property type="evidence" value="ECO:0007669"/>
    <property type="project" value="TreeGrafter"/>
</dbReference>
<proteinExistence type="inferred from homology"/>
<dbReference type="InterPro" id="IPR051330">
    <property type="entry name" value="Phosphatase_reg/MetRdx"/>
</dbReference>
<comment type="similarity">
    <text evidence="1">Belongs to the free Met sulfoxide reductase family.</text>
</comment>
<dbReference type="SUPFAM" id="SSF55781">
    <property type="entry name" value="GAF domain-like"/>
    <property type="match status" value="1"/>
</dbReference>
<dbReference type="InterPro" id="IPR029016">
    <property type="entry name" value="GAF-like_dom_sf"/>
</dbReference>